<gene>
    <name evidence="1" type="ORF">SAMN05421803_101297</name>
</gene>
<organism evidence="1 2">
    <name type="scientific">Nocardiopsis flavescens</name>
    <dbReference type="NCBI Taxonomy" id="758803"/>
    <lineage>
        <taxon>Bacteria</taxon>
        <taxon>Bacillati</taxon>
        <taxon>Actinomycetota</taxon>
        <taxon>Actinomycetes</taxon>
        <taxon>Streptosporangiales</taxon>
        <taxon>Nocardiopsidaceae</taxon>
        <taxon>Nocardiopsis</taxon>
    </lineage>
</organism>
<dbReference type="STRING" id="758803.SAMN05421803_101297"/>
<protein>
    <recommendedName>
        <fullName evidence="3">DUF742 domain-containing protein</fullName>
    </recommendedName>
</protein>
<evidence type="ECO:0008006" key="3">
    <source>
        <dbReference type="Google" id="ProtNLM"/>
    </source>
</evidence>
<evidence type="ECO:0000313" key="2">
    <source>
        <dbReference type="Proteomes" id="UP000184452"/>
    </source>
</evidence>
<name>A0A1M6BCF3_9ACTN</name>
<keyword evidence="2" id="KW-1185">Reference proteome</keyword>
<dbReference type="Proteomes" id="UP000184452">
    <property type="component" value="Unassembled WGS sequence"/>
</dbReference>
<dbReference type="InterPro" id="IPR007995">
    <property type="entry name" value="DUF742"/>
</dbReference>
<accession>A0A1M6BCF3</accession>
<reference evidence="1 2" key="1">
    <citation type="submission" date="2016-11" db="EMBL/GenBank/DDBJ databases">
        <authorList>
            <person name="Jaros S."/>
            <person name="Januszkiewicz K."/>
            <person name="Wedrychowicz H."/>
        </authorList>
    </citation>
    <scope>NUCLEOTIDE SEQUENCE [LARGE SCALE GENOMIC DNA]</scope>
    <source>
        <strain evidence="1 2">CGMCC 4.5723</strain>
    </source>
</reference>
<dbReference type="Pfam" id="PF05331">
    <property type="entry name" value="DUF742"/>
    <property type="match status" value="1"/>
</dbReference>
<dbReference type="AlphaFoldDB" id="A0A1M6BCF3"/>
<dbReference type="PANTHER" id="PTHR36221">
    <property type="entry name" value="DUF742 DOMAIN-CONTAINING PROTEIN"/>
    <property type="match status" value="1"/>
</dbReference>
<dbReference type="EMBL" id="FQZK01000001">
    <property type="protein sequence ID" value="SHI46412.1"/>
    <property type="molecule type" value="Genomic_DNA"/>
</dbReference>
<evidence type="ECO:0000313" key="1">
    <source>
        <dbReference type="EMBL" id="SHI46412.1"/>
    </source>
</evidence>
<sequence length="116" mass="12498">MIPHGHAGDPDLIRPYALTGGRTRPSRSDLTLTTSVVAVAGVVDEDPEALEIHALCARPVTVAEVASRSGLPLGVVRVLLADLVDRGHVLTRTPERRRDRPDEATLRAVLARVKEL</sequence>
<proteinExistence type="predicted"/>
<dbReference type="PANTHER" id="PTHR36221:SF1">
    <property type="entry name" value="DUF742 DOMAIN-CONTAINING PROTEIN"/>
    <property type="match status" value="1"/>
</dbReference>
<dbReference type="RefSeq" id="WP_245832699.1">
    <property type="nucleotide sequence ID" value="NZ_FQZK01000001.1"/>
</dbReference>